<reference evidence="3 4" key="1">
    <citation type="submission" date="2020-04" db="EMBL/GenBank/DDBJ databases">
        <title>MicrobeNet Type strains.</title>
        <authorList>
            <person name="Nicholson A.C."/>
        </authorList>
    </citation>
    <scope>NUCLEOTIDE SEQUENCE [LARGE SCALE GENOMIC DNA]</scope>
    <source>
        <strain evidence="3 4">ATCC BAA-788</strain>
    </source>
</reference>
<evidence type="ECO:0000256" key="1">
    <source>
        <dbReference type="SAM" id="MobiDB-lite"/>
    </source>
</evidence>
<dbReference type="GO" id="GO:0005509">
    <property type="term" value="F:calcium ion binding"/>
    <property type="evidence" value="ECO:0007669"/>
    <property type="project" value="InterPro"/>
</dbReference>
<name>A0A7X6KVZ8_9CELL</name>
<keyword evidence="2" id="KW-0812">Transmembrane</keyword>
<accession>A0A7X6KVZ8</accession>
<dbReference type="EMBL" id="JAAXOX010000004">
    <property type="protein sequence ID" value="NKY23115.1"/>
    <property type="molecule type" value="Genomic_DNA"/>
</dbReference>
<dbReference type="GO" id="GO:0016020">
    <property type="term" value="C:membrane"/>
    <property type="evidence" value="ECO:0007669"/>
    <property type="project" value="InterPro"/>
</dbReference>
<dbReference type="GO" id="GO:0005975">
    <property type="term" value="P:carbohydrate metabolic process"/>
    <property type="evidence" value="ECO:0007669"/>
    <property type="project" value="UniProtKB-ARBA"/>
</dbReference>
<comment type="caution">
    <text evidence="3">The sequence shown here is derived from an EMBL/GenBank/DDBJ whole genome shotgun (WGS) entry which is preliminary data.</text>
</comment>
<dbReference type="SUPFAM" id="SSF49313">
    <property type="entry name" value="Cadherin-like"/>
    <property type="match status" value="1"/>
</dbReference>
<feature type="region of interest" description="Disordered" evidence="1">
    <location>
        <begin position="1"/>
        <end position="25"/>
    </location>
</feature>
<evidence type="ECO:0000256" key="2">
    <source>
        <dbReference type="SAM" id="Phobius"/>
    </source>
</evidence>
<feature type="transmembrane region" description="Helical" evidence="2">
    <location>
        <begin position="160"/>
        <end position="181"/>
    </location>
</feature>
<evidence type="ECO:0000313" key="4">
    <source>
        <dbReference type="Proteomes" id="UP000581206"/>
    </source>
</evidence>
<dbReference type="AlphaFoldDB" id="A0A7X6KVZ8"/>
<keyword evidence="2" id="KW-1133">Transmembrane helix</keyword>
<organism evidence="3 4">
    <name type="scientific">Cellulomonas denverensis</name>
    <dbReference type="NCBI Taxonomy" id="264297"/>
    <lineage>
        <taxon>Bacteria</taxon>
        <taxon>Bacillati</taxon>
        <taxon>Actinomycetota</taxon>
        <taxon>Actinomycetes</taxon>
        <taxon>Micrococcales</taxon>
        <taxon>Cellulomonadaceae</taxon>
        <taxon>Cellulomonas</taxon>
    </lineage>
</organism>
<dbReference type="Proteomes" id="UP000581206">
    <property type="component" value="Unassembled WGS sequence"/>
</dbReference>
<dbReference type="Pfam" id="PF05345">
    <property type="entry name" value="He_PIG"/>
    <property type="match status" value="1"/>
</dbReference>
<evidence type="ECO:0000313" key="3">
    <source>
        <dbReference type="EMBL" id="NKY23115.1"/>
    </source>
</evidence>
<proteinExistence type="predicted"/>
<protein>
    <submittedName>
        <fullName evidence="3">Uncharacterized protein</fullName>
    </submittedName>
</protein>
<dbReference type="InterPro" id="IPR013783">
    <property type="entry name" value="Ig-like_fold"/>
</dbReference>
<gene>
    <name evidence="3" type="ORF">HGA03_10615</name>
</gene>
<dbReference type="InterPro" id="IPR015919">
    <property type="entry name" value="Cadherin-like_sf"/>
</dbReference>
<keyword evidence="4" id="KW-1185">Reference proteome</keyword>
<keyword evidence="2" id="KW-0472">Membrane</keyword>
<sequence length="189" mass="18993">MHSALATPAKKVGGSSPSRRTGRRKAQHRWCWAFDVVRPGFGAPAPGTPWVVPGGAITGTPPHGQVGVDYDARLTVGGSPVPGVRVTGGALPPGLTLDAAGRITGRPTGAGDFSVTVTATNAAGSAALTRVITVLPASSEDTGAIVQAEPALLARTGGSFSWPAAAAMLLAGLGTALVCGVRRVRSERR</sequence>
<dbReference type="Gene3D" id="2.60.40.10">
    <property type="entry name" value="Immunoglobulins"/>
    <property type="match status" value="1"/>
</dbReference>